<evidence type="ECO:0000313" key="5">
    <source>
        <dbReference type="Proteomes" id="UP000292274"/>
    </source>
</evidence>
<proteinExistence type="predicted"/>
<dbReference type="InterPro" id="IPR027417">
    <property type="entry name" value="P-loop_NTPase"/>
</dbReference>
<dbReference type="GO" id="GO:0006302">
    <property type="term" value="P:double-strand break repair"/>
    <property type="evidence" value="ECO:0007669"/>
    <property type="project" value="TreeGrafter"/>
</dbReference>
<comment type="caution">
    <text evidence="4">The sequence shown here is derived from an EMBL/GenBank/DDBJ whole genome shotgun (WGS) entry which is preliminary data.</text>
</comment>
<dbReference type="RefSeq" id="WP_131309318.1">
    <property type="nucleotide sequence ID" value="NZ_SJJR01000034.1"/>
</dbReference>
<dbReference type="GO" id="GO:0000731">
    <property type="term" value="P:DNA synthesis involved in DNA repair"/>
    <property type="evidence" value="ECO:0007669"/>
    <property type="project" value="TreeGrafter"/>
</dbReference>
<keyword evidence="3" id="KW-0742">SOS response</keyword>
<evidence type="ECO:0000313" key="4">
    <source>
        <dbReference type="EMBL" id="TCB89387.1"/>
    </source>
</evidence>
<sequence>MVAENSPQRVLLTWADIAAAAADLEPDMRELLLELIRTKNPNFETSITTAEGPWYVRTVHVRGHIGVAEEAVDLHLEPTAGLTIVTARNGTGKTSIADGARHTLSGGIKRPYQVLASNIHYPHREIVVTVSNGRRDMEIVCGADEIVQWSEADGSLSTPPSEWTEAFARYMPVLLYPEMSQVIQDPSNLHAFLKDALELTALEELQALLKTDREKGTAARRTVEAAHTSALSGILKAGHEELARIVRGCGAFPHHEVRARIEALTETLPESAPAPLGLPDVWAVDDALRDRAVGTLTRVDDALHSDAAGGNALLAVLQKALALGDARLNDLRDRDVCPVCQTAGHKWVRRASEDADRLRTATRELRTATAAATTALRNLGRCFPAPLTDSLRQALTQLTDPAVELRIRQWDRLVRLSTDFATKVPSVASLTEALDESADLANWYRKMRYDLLARRDDVIAAQATVRAHIGSWMDVRGQEQPALTRLAVAERLDRRVDRWIRTARADIFTPIAKEVMELWSVLNPDADLKLTGIALTGGTKMRRSVALDLADGEVALPTGKNNSAVLSTGQRNALSLATYLPRATQPESPFGFLILDDPIHAFDTWRVRYLARHLMTLAERFQVIVFTHDDRLWRELRGLGAMPTHIRMDRHGHGRRQVRVSHVASPGIQRLDEIQRILGAERAAPIGTPDAVIAMSLAVCRQAVDTEVVAQIEMLGRRIGLPEASIVADLRKARKTLDQLALLNGYARRAGMRAIDVNGFTPTVHALNGAAHGRAPDGDPRLWIRQTRKIIKAVQEIGS</sequence>
<keyword evidence="1" id="KW-0227">DNA damage</keyword>
<dbReference type="PANTHER" id="PTHR32182">
    <property type="entry name" value="DNA REPLICATION AND REPAIR PROTEIN RECF"/>
    <property type="match status" value="1"/>
</dbReference>
<name>A0A4R0G0J2_9ACTN</name>
<dbReference type="SUPFAM" id="SSF52540">
    <property type="entry name" value="P-loop containing nucleoside triphosphate hydrolases"/>
    <property type="match status" value="1"/>
</dbReference>
<evidence type="ECO:0000256" key="1">
    <source>
        <dbReference type="ARBA" id="ARBA00022763"/>
    </source>
</evidence>
<dbReference type="OrthoDB" id="4428168at2"/>
<dbReference type="GO" id="GO:0009432">
    <property type="term" value="P:SOS response"/>
    <property type="evidence" value="ECO:0007669"/>
    <property type="project" value="UniProtKB-KW"/>
</dbReference>
<evidence type="ECO:0000256" key="2">
    <source>
        <dbReference type="ARBA" id="ARBA00023204"/>
    </source>
</evidence>
<reference evidence="4 5" key="1">
    <citation type="submission" date="2019-02" db="EMBL/GenBank/DDBJ databases">
        <title>Jishengella sp. nov., isolated from a root of Zingiber montanum.</title>
        <authorList>
            <person name="Kuncharoen N."/>
            <person name="Kudo T."/>
            <person name="Masahiro Y."/>
            <person name="Ohkuma M."/>
            <person name="Tanasupawat S."/>
        </authorList>
    </citation>
    <scope>NUCLEOTIDE SEQUENCE [LARGE SCALE GENOMIC DNA]</scope>
    <source>
        <strain evidence="4 5">PLAI 1-1</strain>
    </source>
</reference>
<dbReference type="EMBL" id="SJJR01000034">
    <property type="protein sequence ID" value="TCB89387.1"/>
    <property type="molecule type" value="Genomic_DNA"/>
</dbReference>
<organism evidence="4 5">
    <name type="scientific">Micromonospora zingiberis</name>
    <dbReference type="NCBI Taxonomy" id="2053011"/>
    <lineage>
        <taxon>Bacteria</taxon>
        <taxon>Bacillati</taxon>
        <taxon>Actinomycetota</taxon>
        <taxon>Actinomycetes</taxon>
        <taxon>Micromonosporales</taxon>
        <taxon>Micromonosporaceae</taxon>
        <taxon>Micromonospora</taxon>
    </lineage>
</organism>
<evidence type="ECO:0000256" key="3">
    <source>
        <dbReference type="ARBA" id="ARBA00023236"/>
    </source>
</evidence>
<gene>
    <name evidence="4" type="ORF">E0H26_27970</name>
</gene>
<evidence type="ECO:0008006" key="6">
    <source>
        <dbReference type="Google" id="ProtNLM"/>
    </source>
</evidence>
<dbReference type="Gene3D" id="3.40.50.300">
    <property type="entry name" value="P-loop containing nucleotide triphosphate hydrolases"/>
    <property type="match status" value="1"/>
</dbReference>
<dbReference type="PANTHER" id="PTHR32182:SF0">
    <property type="entry name" value="DNA REPLICATION AND REPAIR PROTEIN RECF"/>
    <property type="match status" value="1"/>
</dbReference>
<dbReference type="Proteomes" id="UP000292274">
    <property type="component" value="Unassembled WGS sequence"/>
</dbReference>
<accession>A0A4R0G0J2</accession>
<dbReference type="AlphaFoldDB" id="A0A4R0G0J2"/>
<keyword evidence="2" id="KW-0234">DNA repair</keyword>
<keyword evidence="5" id="KW-1185">Reference proteome</keyword>
<protein>
    <recommendedName>
        <fullName evidence="6">Rad50/SbcC-type AAA domain-containing protein</fullName>
    </recommendedName>
</protein>